<sequence>MALHKPAFLRELTPRLVRIYLFASIGAMNFGYDNNWWSGAINSRAFNDDYGKHLDGPDKPRRLPSDWLSIATGTPIAGWIIGCLVASYLTSGLGRKMTIAIVCLIALVGMILQCAIDSYWGIMAGRLVNAVSMGIEANCVPMYMAELAPASIRGALVNFYQSWLYVGAILATATVYGSTKHIEGRWAYMTRLRDDALKALEYSRHGAASEEAIALELSLIEIAMQHEEENHRATSYADCFKGSNLHRTCIAMGVQCLQQAQGNSFLQSYLVIFLNQVGVAEPQLIACAKMSCSLVGCIIAFYLSDKLGRRPMLMGGSFLMAALMWIVSGLASWTSGVVSGSTAQGAIASILLYGVVSAGCWGSVMWTVTAEVATTQLRERTISIATIASFSTSLLITYVNPFMQNEPGNLGSRVGMIYGSMSVLALIFVMLVVPEMKGRSLEELDELFHSRTPAWKSTRFVATGVGAEITHIEGVKVGDADGKLGKD</sequence>
<dbReference type="Proteomes" id="UP001148629">
    <property type="component" value="Unassembled WGS sequence"/>
</dbReference>
<keyword evidence="2" id="KW-1185">Reference proteome</keyword>
<organism evidence="1 2">
    <name type="scientific">Fusarium decemcellulare</name>
    <dbReference type="NCBI Taxonomy" id="57161"/>
    <lineage>
        <taxon>Eukaryota</taxon>
        <taxon>Fungi</taxon>
        <taxon>Dikarya</taxon>
        <taxon>Ascomycota</taxon>
        <taxon>Pezizomycotina</taxon>
        <taxon>Sordariomycetes</taxon>
        <taxon>Hypocreomycetidae</taxon>
        <taxon>Hypocreales</taxon>
        <taxon>Nectriaceae</taxon>
        <taxon>Fusarium</taxon>
        <taxon>Fusarium decemcellulare species complex</taxon>
    </lineage>
</organism>
<dbReference type="EMBL" id="JANRMS010000091">
    <property type="protein sequence ID" value="KAJ3547064.1"/>
    <property type="molecule type" value="Genomic_DNA"/>
</dbReference>
<accession>A0ACC1SVA0</accession>
<evidence type="ECO:0000313" key="2">
    <source>
        <dbReference type="Proteomes" id="UP001148629"/>
    </source>
</evidence>
<protein>
    <submittedName>
        <fullName evidence="1">Uncharacterized protein</fullName>
    </submittedName>
</protein>
<name>A0ACC1SVA0_9HYPO</name>
<gene>
    <name evidence="1" type="ORF">NM208_g1694</name>
</gene>
<proteinExistence type="predicted"/>
<comment type="caution">
    <text evidence="1">The sequence shown here is derived from an EMBL/GenBank/DDBJ whole genome shotgun (WGS) entry which is preliminary data.</text>
</comment>
<evidence type="ECO:0000313" key="1">
    <source>
        <dbReference type="EMBL" id="KAJ3547064.1"/>
    </source>
</evidence>
<reference evidence="1" key="1">
    <citation type="submission" date="2022-08" db="EMBL/GenBank/DDBJ databases">
        <title>Genome Sequence of Fusarium decemcellulare.</title>
        <authorList>
            <person name="Buettner E."/>
        </authorList>
    </citation>
    <scope>NUCLEOTIDE SEQUENCE</scope>
    <source>
        <strain evidence="1">Babe19</strain>
    </source>
</reference>